<organism evidence="1 2">
    <name type="scientific">Streptococcus mitis</name>
    <dbReference type="NCBI Taxonomy" id="28037"/>
    <lineage>
        <taxon>Bacteria</taxon>
        <taxon>Bacillati</taxon>
        <taxon>Bacillota</taxon>
        <taxon>Bacilli</taxon>
        <taxon>Lactobacillales</taxon>
        <taxon>Streptococcaceae</taxon>
        <taxon>Streptococcus</taxon>
        <taxon>Streptococcus mitis group</taxon>
    </lineage>
</organism>
<dbReference type="Proteomes" id="UP000271520">
    <property type="component" value="Unassembled WGS sequence"/>
</dbReference>
<dbReference type="EMBL" id="RJPW01000020">
    <property type="protein sequence ID" value="RSJ89210.1"/>
    <property type="molecule type" value="Genomic_DNA"/>
</dbReference>
<name>A0A428H074_STRMT</name>
<sequence length="60" mass="6638">MKCDEFKNEIDTLEFEVSNQEIAGKSGSGGWYTAFKLTLAGRCGLCFTCSYECTSNNVHC</sequence>
<dbReference type="RefSeq" id="WP_000649491.1">
    <property type="nucleotide sequence ID" value="NZ_CAJJIE010000060.1"/>
</dbReference>
<reference evidence="1 2" key="1">
    <citation type="submission" date="2018-11" db="EMBL/GenBank/DDBJ databases">
        <title>Species Designations Belie Phenotypic and Genotypic Heterogeneity in Oral Streptococci.</title>
        <authorList>
            <person name="Velsko I."/>
        </authorList>
    </citation>
    <scope>NUCLEOTIDE SEQUENCE [LARGE SCALE GENOMIC DNA]</scope>
    <source>
        <strain evidence="1 2">BCC22</strain>
    </source>
</reference>
<comment type="caution">
    <text evidence="1">The sequence shown here is derived from an EMBL/GenBank/DDBJ whole genome shotgun (WGS) entry which is preliminary data.</text>
</comment>
<dbReference type="NCBIfam" id="NF040663">
    <property type="entry name" value="salivaricin_M"/>
    <property type="match status" value="1"/>
</dbReference>
<proteinExistence type="predicted"/>
<accession>A0A428H074</accession>
<gene>
    <name evidence="1" type="ORF">D8788_09210</name>
</gene>
<evidence type="ECO:0000313" key="1">
    <source>
        <dbReference type="EMBL" id="RSJ89210.1"/>
    </source>
</evidence>
<evidence type="ECO:0008006" key="3">
    <source>
        <dbReference type="Google" id="ProtNLM"/>
    </source>
</evidence>
<dbReference type="AlphaFoldDB" id="A0A428H074"/>
<protein>
    <recommendedName>
        <fullName evidence="3">Lantibiotic salivaricin M</fullName>
    </recommendedName>
</protein>
<evidence type="ECO:0000313" key="2">
    <source>
        <dbReference type="Proteomes" id="UP000271520"/>
    </source>
</evidence>